<evidence type="ECO:0000313" key="9">
    <source>
        <dbReference type="EnsemblMetazoa" id="KAF7487613.1"/>
    </source>
</evidence>
<keyword evidence="4" id="KW-0496">Mitochondrion</keyword>
<accession>A0A834R585</accession>
<reference evidence="9" key="3">
    <citation type="submission" date="2022-06" db="UniProtKB">
        <authorList>
            <consortium name="EnsemblMetazoa"/>
        </authorList>
    </citation>
    <scope>IDENTIFICATION</scope>
</reference>
<evidence type="ECO:0000313" key="8">
    <source>
        <dbReference type="EMBL" id="KAF7487613.1"/>
    </source>
</evidence>
<dbReference type="AlphaFoldDB" id="A0A834R585"/>
<evidence type="ECO:0000256" key="6">
    <source>
        <dbReference type="ARBA" id="ARBA00033752"/>
    </source>
</evidence>
<organism evidence="8">
    <name type="scientific">Sarcoptes scabiei</name>
    <name type="common">Itch mite</name>
    <name type="synonym">Acarus scabiei</name>
    <dbReference type="NCBI Taxonomy" id="52283"/>
    <lineage>
        <taxon>Eukaryota</taxon>
        <taxon>Metazoa</taxon>
        <taxon>Ecdysozoa</taxon>
        <taxon>Arthropoda</taxon>
        <taxon>Chelicerata</taxon>
        <taxon>Arachnida</taxon>
        <taxon>Acari</taxon>
        <taxon>Acariformes</taxon>
        <taxon>Sarcoptiformes</taxon>
        <taxon>Astigmata</taxon>
        <taxon>Psoroptidia</taxon>
        <taxon>Sarcoptoidea</taxon>
        <taxon>Sarcoptidae</taxon>
        <taxon>Sarcoptinae</taxon>
        <taxon>Sarcoptes</taxon>
    </lineage>
</organism>
<dbReference type="InterPro" id="IPR013870">
    <property type="entry name" value="Ribosomal_mL54"/>
</dbReference>
<gene>
    <name evidence="8" type="ORF">SSS_3909</name>
</gene>
<protein>
    <recommendedName>
        <fullName evidence="7">Large ribosomal subunit protein mL54</fullName>
    </recommendedName>
</protein>
<reference evidence="8" key="2">
    <citation type="submission" date="2020-01" db="EMBL/GenBank/DDBJ databases">
        <authorList>
            <person name="Korhonen P.K.K."/>
            <person name="Guangxu M.G."/>
            <person name="Wang T.W."/>
            <person name="Stroehlein A.J.S."/>
            <person name="Young N.D."/>
            <person name="Ang C.-S.A."/>
            <person name="Fernando D.W.F."/>
            <person name="Lu H.L."/>
            <person name="Taylor S.T."/>
            <person name="Ehtesham M.E.M."/>
            <person name="Najaraj S.H.N."/>
            <person name="Harsha G.H.G."/>
            <person name="Madugundu A.M."/>
            <person name="Renuse S.R."/>
            <person name="Holt D.H."/>
            <person name="Pandey A.P."/>
            <person name="Papenfuss A.P."/>
            <person name="Gasser R.B.G."/>
            <person name="Fischer K.F."/>
        </authorList>
    </citation>
    <scope>NUCLEOTIDE SEQUENCE</scope>
    <source>
        <strain evidence="8">SSS_KF_BRIS2020</strain>
    </source>
</reference>
<evidence type="ECO:0000256" key="3">
    <source>
        <dbReference type="ARBA" id="ARBA00022980"/>
    </source>
</evidence>
<keyword evidence="2" id="KW-0809">Transit peptide</keyword>
<evidence type="ECO:0000256" key="2">
    <source>
        <dbReference type="ARBA" id="ARBA00022946"/>
    </source>
</evidence>
<dbReference type="EMBL" id="WVUK01000066">
    <property type="protein sequence ID" value="KAF7487613.1"/>
    <property type="molecule type" value="Genomic_DNA"/>
</dbReference>
<proteinExistence type="inferred from homology"/>
<evidence type="ECO:0000313" key="10">
    <source>
        <dbReference type="Proteomes" id="UP000070412"/>
    </source>
</evidence>
<comment type="similarity">
    <text evidence="6">Belongs to the mitochondrion-specific ribosomal protein mL54 family.</text>
</comment>
<dbReference type="PANTHER" id="PTHR28595:SF1">
    <property type="entry name" value="LARGE RIBOSOMAL SUBUNIT PROTEIN ML54"/>
    <property type="match status" value="1"/>
</dbReference>
<dbReference type="GO" id="GO:0005762">
    <property type="term" value="C:mitochondrial large ribosomal subunit"/>
    <property type="evidence" value="ECO:0007669"/>
    <property type="project" value="TreeGrafter"/>
</dbReference>
<reference evidence="10" key="1">
    <citation type="journal article" date="2020" name="PLoS Negl. Trop. Dis.">
        <title>High-quality nuclear genome for Sarcoptes scabiei-A critical resource for a neglected parasite.</title>
        <authorList>
            <person name="Korhonen P.K."/>
            <person name="Gasser R.B."/>
            <person name="Ma G."/>
            <person name="Wang T."/>
            <person name="Stroehlein A.J."/>
            <person name="Young N.D."/>
            <person name="Ang C.S."/>
            <person name="Fernando D.D."/>
            <person name="Lu H.C."/>
            <person name="Taylor S."/>
            <person name="Reynolds S.L."/>
            <person name="Mofiz E."/>
            <person name="Najaraj S.H."/>
            <person name="Gowda H."/>
            <person name="Madugundu A."/>
            <person name="Renuse S."/>
            <person name="Holt D."/>
            <person name="Pandey A."/>
            <person name="Papenfuss A.T."/>
            <person name="Fischer K."/>
        </authorList>
    </citation>
    <scope>NUCLEOTIDE SEQUENCE [LARGE SCALE GENOMIC DNA]</scope>
</reference>
<keyword evidence="5" id="KW-0687">Ribonucleoprotein</keyword>
<dbReference type="Pfam" id="PF08561">
    <property type="entry name" value="Ribosomal_L37"/>
    <property type="match status" value="1"/>
</dbReference>
<evidence type="ECO:0000256" key="5">
    <source>
        <dbReference type="ARBA" id="ARBA00023274"/>
    </source>
</evidence>
<dbReference type="GO" id="GO:0003735">
    <property type="term" value="F:structural constituent of ribosome"/>
    <property type="evidence" value="ECO:0007669"/>
    <property type="project" value="TreeGrafter"/>
</dbReference>
<name>A0A834R585_SARSC</name>
<dbReference type="OrthoDB" id="10252718at2759"/>
<comment type="subcellular location">
    <subcellularLocation>
        <location evidence="1">Mitochondrion</location>
    </subcellularLocation>
</comment>
<keyword evidence="3 8" id="KW-0689">Ribosomal protein</keyword>
<sequence>MIFKSQLSRKLFDFSFHHNVWPKTNQKLATAAAAIPKTIGQSSTGKKRFRMIPVEQDPEKLMNYCCGANYFKDGDEIKLKNDDEYPDWLWKLPLKTPRLHELDPQTKEYWERAEIVGRQRELKLYSLTKQKKHLIVGENLIKREELRERRKFRALAKFHYNAGNEIVKHHERMDTWNLHLKEKFKLADDPKPYYPGLDCLDLKSYKFYQKKDKNFVPKIRANHFGC</sequence>
<dbReference type="Proteomes" id="UP000070412">
    <property type="component" value="Unassembled WGS sequence"/>
</dbReference>
<evidence type="ECO:0000256" key="1">
    <source>
        <dbReference type="ARBA" id="ARBA00004173"/>
    </source>
</evidence>
<evidence type="ECO:0000256" key="4">
    <source>
        <dbReference type="ARBA" id="ARBA00023128"/>
    </source>
</evidence>
<evidence type="ECO:0000256" key="7">
    <source>
        <dbReference type="ARBA" id="ARBA00035179"/>
    </source>
</evidence>
<keyword evidence="10" id="KW-1185">Reference proteome</keyword>
<dbReference type="PANTHER" id="PTHR28595">
    <property type="entry name" value="39S RIBOSOMAL PROTEIN L54, MITOCHONDRIAL"/>
    <property type="match status" value="1"/>
</dbReference>
<dbReference type="EnsemblMetazoa" id="SSS_3909s_mrna">
    <property type="protein sequence ID" value="KAF7487613.1"/>
    <property type="gene ID" value="SSS_3909"/>
</dbReference>